<keyword evidence="5 8" id="KW-0689">Ribosomal protein</keyword>
<dbReference type="NCBIfam" id="NF000585">
    <property type="entry name" value="PRK00010.1"/>
    <property type="match status" value="1"/>
</dbReference>
<reference evidence="12 13" key="1">
    <citation type="journal article" date="2013" name="Antonie Van Leeuwenhoek">
        <title>Sphingomonas ginsenosidivorax sp. nov., with the ability to transform ginsenosides.</title>
        <authorList>
            <person name="Jin X.F."/>
            <person name="Kim J.K."/>
            <person name="Liu Q.M."/>
            <person name="Kang M.S."/>
            <person name="He D."/>
            <person name="Jin F.X."/>
            <person name="Kim S.C."/>
            <person name="Im W.T."/>
        </authorList>
    </citation>
    <scope>NUCLEOTIDE SEQUENCE [LARGE SCALE GENOMIC DNA]</scope>
    <source>
        <strain evidence="12 13">KHI67</strain>
    </source>
</reference>
<dbReference type="OrthoDB" id="9806626at2"/>
<protein>
    <recommendedName>
        <fullName evidence="7 8">Large ribosomal subunit protein uL5</fullName>
    </recommendedName>
</protein>
<evidence type="ECO:0000256" key="9">
    <source>
        <dbReference type="RuleBase" id="RU003930"/>
    </source>
</evidence>
<dbReference type="InterPro" id="IPR020930">
    <property type="entry name" value="Ribosomal_uL5_bac-type"/>
</dbReference>
<dbReference type="SUPFAM" id="SSF55282">
    <property type="entry name" value="RL5-like"/>
    <property type="match status" value="1"/>
</dbReference>
<dbReference type="InterPro" id="IPR022803">
    <property type="entry name" value="Ribosomal_uL5_dom_sf"/>
</dbReference>
<dbReference type="Pfam" id="PF00673">
    <property type="entry name" value="Ribosomal_L5_C"/>
    <property type="match status" value="1"/>
</dbReference>
<comment type="similarity">
    <text evidence="1 8 9">Belongs to the universal ribosomal protein uL5 family.</text>
</comment>
<comment type="caution">
    <text evidence="12">The sequence shown here is derived from an EMBL/GenBank/DDBJ whole genome shotgun (WGS) entry which is preliminary data.</text>
</comment>
<dbReference type="PROSITE" id="PS00358">
    <property type="entry name" value="RIBOSOMAL_L5"/>
    <property type="match status" value="1"/>
</dbReference>
<accession>A0A5C6UG62</accession>
<keyword evidence="3 8" id="KW-0699">rRNA-binding</keyword>
<evidence type="ECO:0000313" key="13">
    <source>
        <dbReference type="Proteomes" id="UP000321250"/>
    </source>
</evidence>
<dbReference type="PANTHER" id="PTHR11994">
    <property type="entry name" value="60S RIBOSOMAL PROTEIN L11-RELATED"/>
    <property type="match status" value="1"/>
</dbReference>
<dbReference type="GO" id="GO:0003735">
    <property type="term" value="F:structural constituent of ribosome"/>
    <property type="evidence" value="ECO:0007669"/>
    <property type="project" value="InterPro"/>
</dbReference>
<proteinExistence type="inferred from homology"/>
<dbReference type="GO" id="GO:0019843">
    <property type="term" value="F:rRNA binding"/>
    <property type="evidence" value="ECO:0007669"/>
    <property type="project" value="UniProtKB-UniRule"/>
</dbReference>
<evidence type="ECO:0000259" key="11">
    <source>
        <dbReference type="Pfam" id="PF00673"/>
    </source>
</evidence>
<evidence type="ECO:0000259" key="10">
    <source>
        <dbReference type="Pfam" id="PF00281"/>
    </source>
</evidence>
<evidence type="ECO:0000256" key="2">
    <source>
        <dbReference type="ARBA" id="ARBA00022555"/>
    </source>
</evidence>
<dbReference type="AlphaFoldDB" id="A0A5C6UG62"/>
<evidence type="ECO:0000256" key="7">
    <source>
        <dbReference type="ARBA" id="ARBA00035245"/>
    </source>
</evidence>
<dbReference type="FunFam" id="3.30.1440.10:FF:000001">
    <property type="entry name" value="50S ribosomal protein L5"/>
    <property type="match status" value="1"/>
</dbReference>
<evidence type="ECO:0000313" key="12">
    <source>
        <dbReference type="EMBL" id="TXC71420.1"/>
    </source>
</evidence>
<evidence type="ECO:0000256" key="3">
    <source>
        <dbReference type="ARBA" id="ARBA00022730"/>
    </source>
</evidence>
<evidence type="ECO:0000256" key="6">
    <source>
        <dbReference type="ARBA" id="ARBA00023274"/>
    </source>
</evidence>
<comment type="subunit">
    <text evidence="8">Part of the 50S ribosomal subunit; part of the 5S rRNA/L5/L18/L25 subcomplex. Contacts the 5S rRNA and the P site tRNA. Forms a bridge to the 30S subunit in the 70S ribosome.</text>
</comment>
<dbReference type="Pfam" id="PF00281">
    <property type="entry name" value="Ribosomal_L5"/>
    <property type="match status" value="1"/>
</dbReference>
<dbReference type="GO" id="GO:1990904">
    <property type="term" value="C:ribonucleoprotein complex"/>
    <property type="evidence" value="ECO:0007669"/>
    <property type="project" value="UniProtKB-KW"/>
</dbReference>
<organism evidence="12 13">
    <name type="scientific">Sphingomonas ginsenosidivorax</name>
    <dbReference type="NCBI Taxonomy" id="862135"/>
    <lineage>
        <taxon>Bacteria</taxon>
        <taxon>Pseudomonadati</taxon>
        <taxon>Pseudomonadota</taxon>
        <taxon>Alphaproteobacteria</taxon>
        <taxon>Sphingomonadales</taxon>
        <taxon>Sphingomonadaceae</taxon>
        <taxon>Sphingomonas</taxon>
    </lineage>
</organism>
<dbReference type="GO" id="GO:0006412">
    <property type="term" value="P:translation"/>
    <property type="evidence" value="ECO:0007669"/>
    <property type="project" value="UniProtKB-UniRule"/>
</dbReference>
<dbReference type="InterPro" id="IPR020929">
    <property type="entry name" value="Ribosomal_uL5_CS"/>
</dbReference>
<sequence length="195" mass="22219">MADATYTPRMRKLYDETIVKAMTEKFGYKNVMEIPRIDKIVLNMGVGEATQDKKKVDQAASEMQLIAGQKPIVTKAKKSIAQFKLREGMPIGVKVTLRRERMYEFLDRFITIALPRVRDFRGLNPKSFDGRGNYACGLKEQIVFPEISYDQVDKVRGMDVIVTTTAKTDDEARELLRLFGFPFPIEEAADEKQAA</sequence>
<dbReference type="EMBL" id="VOQR01000001">
    <property type="protein sequence ID" value="TXC71420.1"/>
    <property type="molecule type" value="Genomic_DNA"/>
</dbReference>
<dbReference type="GO" id="GO:0005840">
    <property type="term" value="C:ribosome"/>
    <property type="evidence" value="ECO:0007669"/>
    <property type="project" value="UniProtKB-KW"/>
</dbReference>
<feature type="domain" description="Large ribosomal subunit protein uL5 C-terminal" evidence="11">
    <location>
        <begin position="90"/>
        <end position="183"/>
    </location>
</feature>
<dbReference type="InterPro" id="IPR002132">
    <property type="entry name" value="Ribosomal_uL5"/>
</dbReference>
<gene>
    <name evidence="8 12" type="primary">rplE</name>
    <name evidence="12" type="ORF">FSB78_11075</name>
</gene>
<evidence type="ECO:0000256" key="4">
    <source>
        <dbReference type="ARBA" id="ARBA00022884"/>
    </source>
</evidence>
<dbReference type="Gene3D" id="3.30.1440.10">
    <property type="match status" value="1"/>
</dbReference>
<evidence type="ECO:0000256" key="8">
    <source>
        <dbReference type="HAMAP-Rule" id="MF_01333"/>
    </source>
</evidence>
<dbReference type="GO" id="GO:0000049">
    <property type="term" value="F:tRNA binding"/>
    <property type="evidence" value="ECO:0007669"/>
    <property type="project" value="UniProtKB-UniRule"/>
</dbReference>
<evidence type="ECO:0000256" key="5">
    <source>
        <dbReference type="ARBA" id="ARBA00022980"/>
    </source>
</evidence>
<dbReference type="InterPro" id="IPR031309">
    <property type="entry name" value="Ribosomal_uL5_C"/>
</dbReference>
<dbReference type="HAMAP" id="MF_01333_B">
    <property type="entry name" value="Ribosomal_uL5_B"/>
    <property type="match status" value="1"/>
</dbReference>
<keyword evidence="13" id="KW-1185">Reference proteome</keyword>
<keyword evidence="6 8" id="KW-0687">Ribonucleoprotein</keyword>
<feature type="domain" description="Large ribosomal subunit protein uL5 N-terminal" evidence="10">
    <location>
        <begin position="30"/>
        <end position="86"/>
    </location>
</feature>
<name>A0A5C6UG62_9SPHN</name>
<keyword evidence="4 8" id="KW-0694">RNA-binding</keyword>
<dbReference type="PIRSF" id="PIRSF002161">
    <property type="entry name" value="Ribosomal_L5"/>
    <property type="match status" value="1"/>
</dbReference>
<evidence type="ECO:0000256" key="1">
    <source>
        <dbReference type="ARBA" id="ARBA00008553"/>
    </source>
</evidence>
<comment type="function">
    <text evidence="8">This is 1 of the proteins that bind and probably mediate the attachment of the 5S RNA into the large ribosomal subunit, where it forms part of the central protuberance. In the 70S ribosome it contacts protein S13 of the 30S subunit (bridge B1b), connecting the 2 subunits; this bridge is implicated in subunit movement. Contacts the P site tRNA; the 5S rRNA and some of its associated proteins might help stabilize positioning of ribosome-bound tRNAs.</text>
</comment>
<dbReference type="Proteomes" id="UP000321250">
    <property type="component" value="Unassembled WGS sequence"/>
</dbReference>
<dbReference type="RefSeq" id="WP_147082693.1">
    <property type="nucleotide sequence ID" value="NZ_VOQR01000001.1"/>
</dbReference>
<dbReference type="InterPro" id="IPR031310">
    <property type="entry name" value="Ribosomal_uL5_N"/>
</dbReference>
<keyword evidence="2 8" id="KW-0820">tRNA-binding</keyword>